<sequence length="134" mass="15810">MRYQTYNMGDYISQIGRVKRKCKDKPSTYEIHARQQYLGVNMVKYRVNNVLFSDVFHVDVQQDYVGIVCRDDLEAVRRKCDMLNRIGDVEVKCHELEGYAVVKLVPVKFLQVNCFTQDKHGCTVRSEIYYMKVQ</sequence>
<dbReference type="AlphaFoldDB" id="A0A6N2V9V6"/>
<reference evidence="1" key="1">
    <citation type="submission" date="2019-11" db="EMBL/GenBank/DDBJ databases">
        <authorList>
            <person name="Feng L."/>
        </authorList>
    </citation>
    <scope>NUCLEOTIDE SEQUENCE</scope>
    <source>
        <strain evidence="1">BfaecisLFYP10</strain>
    </source>
</reference>
<gene>
    <name evidence="1" type="ORF">BFLFYP10_02035</name>
</gene>
<dbReference type="RefSeq" id="WP_156729907.1">
    <property type="nucleotide sequence ID" value="NZ_CACRSZ010000049.1"/>
</dbReference>
<accession>A0A6N2V9V6</accession>
<dbReference type="EMBL" id="CACRSZ010000049">
    <property type="protein sequence ID" value="VYT25702.1"/>
    <property type="molecule type" value="Genomic_DNA"/>
</dbReference>
<name>A0A6N2V9V6_9BACE</name>
<organism evidence="1">
    <name type="scientific">Bacteroides faecis</name>
    <dbReference type="NCBI Taxonomy" id="674529"/>
    <lineage>
        <taxon>Bacteria</taxon>
        <taxon>Pseudomonadati</taxon>
        <taxon>Bacteroidota</taxon>
        <taxon>Bacteroidia</taxon>
        <taxon>Bacteroidales</taxon>
        <taxon>Bacteroidaceae</taxon>
        <taxon>Bacteroides</taxon>
    </lineage>
</organism>
<protein>
    <submittedName>
        <fullName evidence="1">Uncharacterized protein</fullName>
    </submittedName>
</protein>
<proteinExistence type="predicted"/>
<evidence type="ECO:0000313" key="1">
    <source>
        <dbReference type="EMBL" id="VYT25702.1"/>
    </source>
</evidence>